<name>A0ABS1IWE4_9FIRM</name>
<dbReference type="InterPro" id="IPR024529">
    <property type="entry name" value="ECF_trnsprt_substrate-spec"/>
</dbReference>
<feature type="transmembrane region" description="Helical" evidence="1">
    <location>
        <begin position="140"/>
        <end position="167"/>
    </location>
</feature>
<comment type="caution">
    <text evidence="2">The sequence shown here is derived from an EMBL/GenBank/DDBJ whole genome shotgun (WGS) entry which is preliminary data.</text>
</comment>
<sequence length="177" mass="18775">MIKNKKIVLTALFIALGLTLPMITANVPMIGNMLLPMHFPVIICGLICGAGYGALAGAITPLLRSFIFGMPPLFPIAAAMAFELAVYGAVAGLVYVVIQKSKGSVYPALIISMLSGRAVWGVVSFILFRMMGKTLTLQMFIAGAFTNAVPGIVGQLIIIPALMYYLAKHRAASVETI</sequence>
<dbReference type="Gene3D" id="1.10.1760.20">
    <property type="match status" value="1"/>
</dbReference>
<dbReference type="RefSeq" id="WP_208427801.1">
    <property type="nucleotide sequence ID" value="NZ_JAEPRJ010000001.1"/>
</dbReference>
<evidence type="ECO:0000313" key="3">
    <source>
        <dbReference type="Proteomes" id="UP000604730"/>
    </source>
</evidence>
<dbReference type="EMBL" id="JAEPRJ010000001">
    <property type="protein sequence ID" value="MBK5896214.1"/>
    <property type="molecule type" value="Genomic_DNA"/>
</dbReference>
<dbReference type="Pfam" id="PF12822">
    <property type="entry name" value="ECF_trnsprt"/>
    <property type="match status" value="1"/>
</dbReference>
<feature type="transmembrane region" description="Helical" evidence="1">
    <location>
        <begin position="72"/>
        <end position="98"/>
    </location>
</feature>
<evidence type="ECO:0000256" key="1">
    <source>
        <dbReference type="SAM" id="Phobius"/>
    </source>
</evidence>
<organism evidence="2 3">
    <name type="scientific">Catonella massiliensis</name>
    <dbReference type="NCBI Taxonomy" id="2799636"/>
    <lineage>
        <taxon>Bacteria</taxon>
        <taxon>Bacillati</taxon>
        <taxon>Bacillota</taxon>
        <taxon>Clostridia</taxon>
        <taxon>Lachnospirales</taxon>
        <taxon>Lachnospiraceae</taxon>
        <taxon>Catonella</taxon>
    </lineage>
</organism>
<gene>
    <name evidence="2" type="ORF">JJN12_00205</name>
</gene>
<protein>
    <submittedName>
        <fullName evidence="2">ECF transporter S component</fullName>
    </submittedName>
</protein>
<proteinExistence type="predicted"/>
<evidence type="ECO:0000313" key="2">
    <source>
        <dbReference type="EMBL" id="MBK5896214.1"/>
    </source>
</evidence>
<feature type="transmembrane region" description="Helical" evidence="1">
    <location>
        <begin position="35"/>
        <end position="60"/>
    </location>
</feature>
<keyword evidence="1" id="KW-0472">Membrane</keyword>
<feature type="transmembrane region" description="Helical" evidence="1">
    <location>
        <begin position="104"/>
        <end position="128"/>
    </location>
</feature>
<accession>A0ABS1IWE4</accession>
<keyword evidence="3" id="KW-1185">Reference proteome</keyword>
<keyword evidence="1" id="KW-0812">Transmembrane</keyword>
<keyword evidence="1" id="KW-1133">Transmembrane helix</keyword>
<reference evidence="2 3" key="1">
    <citation type="submission" date="2021-01" db="EMBL/GenBank/DDBJ databases">
        <title>Isolation and description of Catonella massiliensis sp. nov., a novel Catonella species, isolated from a stable periodontitis subject.</title>
        <authorList>
            <person name="Antezack A."/>
            <person name="Boxberger M."/>
            <person name="La Scola B."/>
            <person name="Monnet-Corti V."/>
        </authorList>
    </citation>
    <scope>NUCLEOTIDE SEQUENCE [LARGE SCALE GENOMIC DNA]</scope>
    <source>
        <strain evidence="2 3">Marseille-Q4567</strain>
    </source>
</reference>
<dbReference type="Proteomes" id="UP000604730">
    <property type="component" value="Unassembled WGS sequence"/>
</dbReference>